<evidence type="ECO:0000256" key="2">
    <source>
        <dbReference type="ARBA" id="ARBA00022490"/>
    </source>
</evidence>
<dbReference type="SUPFAM" id="SSF47336">
    <property type="entry name" value="ACP-like"/>
    <property type="match status" value="1"/>
</dbReference>
<dbReference type="Proteomes" id="UP000557857">
    <property type="component" value="Unassembled WGS sequence"/>
</dbReference>
<protein>
    <recommendedName>
        <fullName evidence="5">D-alanyl carrier protein</fullName>
        <shortName evidence="5">DCP</shortName>
    </recommendedName>
    <alternativeName>
        <fullName evidence="5">D-alanine--poly(phosphoribitol) ligase subunit 2</fullName>
    </alternativeName>
</protein>
<keyword evidence="4 5" id="KW-0961">Cell wall biogenesis/degradation</keyword>
<gene>
    <name evidence="5 8" type="primary">dltC</name>
    <name evidence="9" type="ORF">BTN92_05220</name>
    <name evidence="10" type="ORF">C6N14_11800</name>
    <name evidence="7" type="ORF">EM151A_2460</name>
    <name evidence="8" type="ORF">HI921_08815</name>
</gene>
<dbReference type="OrthoDB" id="6462171at2"/>
<dbReference type="Proteomes" id="UP000189299">
    <property type="component" value="Unassembled WGS sequence"/>
</dbReference>
<keyword evidence="2 5" id="KW-0963">Cytoplasm</keyword>
<organism evidence="8 14">
    <name type="scientific">Enterococcus mundtii</name>
    <dbReference type="NCBI Taxonomy" id="53346"/>
    <lineage>
        <taxon>Bacteria</taxon>
        <taxon>Bacillati</taxon>
        <taxon>Bacillota</taxon>
        <taxon>Bacilli</taxon>
        <taxon>Lactobacillales</taxon>
        <taxon>Enterococcaceae</taxon>
        <taxon>Enterococcus</taxon>
    </lineage>
</organism>
<dbReference type="GO" id="GO:0016874">
    <property type="term" value="F:ligase activity"/>
    <property type="evidence" value="ECO:0007669"/>
    <property type="project" value="UniProtKB-KW"/>
</dbReference>
<sequence>MEEQVLTILAEITGTDEVKENKEIDLFGEGLLDSLGSVQLLVELDGQLDVQVPVSEFDREEWATPNKIIDQVNELKG</sequence>
<evidence type="ECO:0000313" key="10">
    <source>
        <dbReference type="EMBL" id="PTO34514.1"/>
    </source>
</evidence>
<dbReference type="HAMAP" id="MF_00565">
    <property type="entry name" value="DltC"/>
    <property type="match status" value="1"/>
</dbReference>
<dbReference type="InterPro" id="IPR036736">
    <property type="entry name" value="ACP-like_sf"/>
</dbReference>
<keyword evidence="1 5" id="KW-0596">Phosphopantetheine</keyword>
<dbReference type="GO" id="GO:0005737">
    <property type="term" value="C:cytoplasm"/>
    <property type="evidence" value="ECO:0007669"/>
    <property type="project" value="UniProtKB-SubCell"/>
</dbReference>
<accession>A0A1A6G5B5</accession>
<comment type="PTM">
    <text evidence="5">4'-phosphopantetheine is transferred from CoA to a specific serine of apo-DCP.</text>
</comment>
<evidence type="ECO:0000256" key="3">
    <source>
        <dbReference type="ARBA" id="ARBA00022553"/>
    </source>
</evidence>
<evidence type="ECO:0000313" key="7">
    <source>
        <dbReference type="EMBL" id="BBM15641.1"/>
    </source>
</evidence>
<dbReference type="STRING" id="53346.A5802_000321"/>
<dbReference type="UniPathway" id="UPA00556"/>
<comment type="subcellular location">
    <subcellularLocation>
        <location evidence="5">Cytoplasm</location>
    </subcellularLocation>
</comment>
<dbReference type="GO" id="GO:0071555">
    <property type="term" value="P:cell wall organization"/>
    <property type="evidence" value="ECO:0007669"/>
    <property type="project" value="UniProtKB-KW"/>
</dbReference>
<keyword evidence="8" id="KW-0436">Ligase</keyword>
<dbReference type="NCBIfam" id="TIGR01688">
    <property type="entry name" value="dltC"/>
    <property type="match status" value="1"/>
</dbReference>
<dbReference type="EMBL" id="PYGR01000059">
    <property type="protein sequence ID" value="PTO34514.1"/>
    <property type="molecule type" value="Genomic_DNA"/>
</dbReference>
<evidence type="ECO:0000313" key="11">
    <source>
        <dbReference type="Proteomes" id="UP000189299"/>
    </source>
</evidence>
<name>A0A1A6G5B5_ENTMU</name>
<comment type="pathway">
    <text evidence="5">Cell wall biogenesis; lipoteichoic acid biosynthesis.</text>
</comment>
<dbReference type="Proteomes" id="UP000509460">
    <property type="component" value="Chromosome"/>
</dbReference>
<dbReference type="NCBIfam" id="NF003464">
    <property type="entry name" value="PRK05087.1"/>
    <property type="match status" value="1"/>
</dbReference>
<dbReference type="GO" id="GO:0070395">
    <property type="term" value="P:lipoteichoic acid biosynthetic process"/>
    <property type="evidence" value="ECO:0007669"/>
    <property type="project" value="UniProtKB-UniRule"/>
</dbReference>
<evidence type="ECO:0000313" key="12">
    <source>
        <dbReference type="Proteomes" id="UP000244022"/>
    </source>
</evidence>
<dbReference type="GO" id="GO:0036370">
    <property type="term" value="F:D-alanyl carrier activity"/>
    <property type="evidence" value="ECO:0007669"/>
    <property type="project" value="UniProtKB-UniRule"/>
</dbReference>
<dbReference type="EMBL" id="AP019810">
    <property type="protein sequence ID" value="BBM15641.1"/>
    <property type="molecule type" value="Genomic_DNA"/>
</dbReference>
<dbReference type="Gene3D" id="1.10.1200.10">
    <property type="entry name" value="ACP-like"/>
    <property type="match status" value="1"/>
</dbReference>
<dbReference type="Proteomes" id="UP000244022">
    <property type="component" value="Unassembled WGS sequence"/>
</dbReference>
<evidence type="ECO:0000313" key="13">
    <source>
        <dbReference type="Proteomes" id="UP000509460"/>
    </source>
</evidence>
<comment type="function">
    <text evidence="5">Carrier protein involved in the D-alanylation of lipoteichoic acid (LTA). The loading of thioester-linked D-alanine onto DltC is catalyzed by D-alanine--D-alanyl carrier protein ligase DltA. The DltC-carried D-alanyl group is further transferred to cell membrane phosphatidylglycerol (PG) by forming an ester bond, probably catalyzed by DltD. D-alanylation of LTA plays an important role in modulating the properties of the cell wall in Gram-positive bacteria, influencing the net charge of the cell wall.</text>
</comment>
<dbReference type="InterPro" id="IPR003230">
    <property type="entry name" value="DltC"/>
</dbReference>
<comment type="similarity">
    <text evidence="5">Belongs to the DltC family.</text>
</comment>
<dbReference type="AlphaFoldDB" id="A0A1A6G5B5"/>
<dbReference type="InterPro" id="IPR009081">
    <property type="entry name" value="PP-bd_ACP"/>
</dbReference>
<reference evidence="8 14" key="4">
    <citation type="submission" date="2020-04" db="EMBL/GenBank/DDBJ databases">
        <authorList>
            <person name="Abaymova A."/>
            <person name="Teymurazov M."/>
            <person name="Tazyna O."/>
            <person name="Chatushin Y."/>
            <person name="Svetoch E."/>
            <person name="Pereligyn V."/>
            <person name="Pohylenko V."/>
            <person name="Platonov M."/>
            <person name="Kartsev N."/>
            <person name="Skryabin Y."/>
            <person name="Sizova A."/>
            <person name="Solomentsev V."/>
            <person name="Kislichkina A."/>
            <person name="Bogun A."/>
        </authorList>
    </citation>
    <scope>NUCLEOTIDE SEQUENCE [LARGE SCALE GENOMIC DNA]</scope>
    <source>
        <strain evidence="8">SCPM-O-B-8398</strain>
        <strain evidence="14">SCPM-O-B-8398 (E28)</strain>
    </source>
</reference>
<evidence type="ECO:0000313" key="8">
    <source>
        <dbReference type="EMBL" id="NMP58563.1"/>
    </source>
</evidence>
<evidence type="ECO:0000256" key="4">
    <source>
        <dbReference type="ARBA" id="ARBA00023316"/>
    </source>
</evidence>
<dbReference type="Pfam" id="PF00550">
    <property type="entry name" value="PP-binding"/>
    <property type="match status" value="1"/>
</dbReference>
<dbReference type="PROSITE" id="PS50075">
    <property type="entry name" value="CARRIER"/>
    <property type="match status" value="1"/>
</dbReference>
<evidence type="ECO:0000313" key="14">
    <source>
        <dbReference type="Proteomes" id="UP000557857"/>
    </source>
</evidence>
<feature type="modified residue" description="O-(pantetheine 4'-phosphoryl)serine" evidence="5">
    <location>
        <position position="34"/>
    </location>
</feature>
<reference evidence="10 12" key="2">
    <citation type="submission" date="2018-03" db="EMBL/GenBank/DDBJ databases">
        <title>Draft genome sequences of four Enterococcus mundtii strains isolated from beef slaughterhouses in Kenya.</title>
        <authorList>
            <person name="Wambui J."/>
            <person name="Stevens M."/>
            <person name="Njage P."/>
            <person name="Stephan R."/>
            <person name="Tasara T."/>
        </authorList>
    </citation>
    <scope>NUCLEOTIDE SEQUENCE [LARGE SCALE GENOMIC DNA]</scope>
    <source>
        <strain evidence="10 12">H18-EM</strain>
    </source>
</reference>
<dbReference type="EMBL" id="MSTR01000004">
    <property type="protein sequence ID" value="ONN43706.1"/>
    <property type="molecule type" value="Genomic_DNA"/>
</dbReference>
<evidence type="ECO:0000313" key="9">
    <source>
        <dbReference type="EMBL" id="ONN43706.1"/>
    </source>
</evidence>
<feature type="domain" description="Carrier" evidence="6">
    <location>
        <begin position="1"/>
        <end position="76"/>
    </location>
</feature>
<dbReference type="RefSeq" id="WP_010736032.1">
    <property type="nucleotide sequence ID" value="NZ_AP019810.1"/>
</dbReference>
<dbReference type="EMBL" id="JABCAG010000023">
    <property type="protein sequence ID" value="NMP58563.1"/>
    <property type="molecule type" value="Genomic_DNA"/>
</dbReference>
<reference evidence="9 11" key="1">
    <citation type="submission" date="2016-12" db="EMBL/GenBank/DDBJ databases">
        <authorList>
            <person name="Song W.-J."/>
            <person name="Kurnit D.M."/>
        </authorList>
    </citation>
    <scope>NUCLEOTIDE SEQUENCE [LARGE SCALE GENOMIC DNA]</scope>
    <source>
        <strain evidence="9 11">CGB1038-1_S1</strain>
    </source>
</reference>
<proteinExistence type="inferred from homology"/>
<evidence type="ECO:0000256" key="1">
    <source>
        <dbReference type="ARBA" id="ARBA00022450"/>
    </source>
</evidence>
<evidence type="ECO:0000256" key="5">
    <source>
        <dbReference type="HAMAP-Rule" id="MF_00565"/>
    </source>
</evidence>
<evidence type="ECO:0000259" key="6">
    <source>
        <dbReference type="PROSITE" id="PS50075"/>
    </source>
</evidence>
<reference evidence="7 13" key="3">
    <citation type="submission" date="2019-07" db="EMBL/GenBank/DDBJ databases">
        <title>antibiotic susceptibility of plant-derived lactic acid bacteria.</title>
        <authorList>
            <person name="Sugiyama M."/>
            <person name="Noda M."/>
        </authorList>
    </citation>
    <scope>NUCLEOTIDE SEQUENCE [LARGE SCALE GENOMIC DNA]</scope>
    <source>
        <strain evidence="7 13">15-1A</strain>
    </source>
</reference>
<keyword evidence="3 5" id="KW-0597">Phosphoprotein</keyword>